<comment type="similarity">
    <text evidence="15">Belongs to the phosphofructokinase type A (PFKA) family.</text>
</comment>
<dbReference type="InterPro" id="IPR022953">
    <property type="entry name" value="ATP_PFK"/>
</dbReference>
<feature type="domain" description="Phosphofructokinase" evidence="17">
    <location>
        <begin position="5"/>
        <end position="309"/>
    </location>
</feature>
<dbReference type="Proteomes" id="UP001183202">
    <property type="component" value="Unassembled WGS sequence"/>
</dbReference>
<dbReference type="InterPro" id="IPR015912">
    <property type="entry name" value="Phosphofructokinase_CS"/>
</dbReference>
<dbReference type="EC" id="2.7.1.11" evidence="5"/>
<evidence type="ECO:0000256" key="8">
    <source>
        <dbReference type="ARBA" id="ARBA00022679"/>
    </source>
</evidence>
<evidence type="ECO:0000256" key="5">
    <source>
        <dbReference type="ARBA" id="ARBA00012055"/>
    </source>
</evidence>
<gene>
    <name evidence="18" type="ORF">RM445_06730</name>
</gene>
<dbReference type="Gene3D" id="3.40.50.450">
    <property type="match status" value="2"/>
</dbReference>
<dbReference type="SUPFAM" id="SSF53784">
    <property type="entry name" value="Phosphofructokinase"/>
    <property type="match status" value="2"/>
</dbReference>
<accession>A0ABU2N5L4</accession>
<evidence type="ECO:0000256" key="9">
    <source>
        <dbReference type="ARBA" id="ARBA00022723"/>
    </source>
</evidence>
<evidence type="ECO:0000256" key="3">
    <source>
        <dbReference type="ARBA" id="ARBA00004496"/>
    </source>
</evidence>
<evidence type="ECO:0000256" key="6">
    <source>
        <dbReference type="ARBA" id="ARBA00022490"/>
    </source>
</evidence>
<keyword evidence="8 18" id="KW-0808">Transferase</keyword>
<keyword evidence="9" id="KW-0479">Metal-binding</keyword>
<evidence type="ECO:0000256" key="7">
    <source>
        <dbReference type="ARBA" id="ARBA00022533"/>
    </source>
</evidence>
<keyword evidence="10" id="KW-0547">Nucleotide-binding</keyword>
<dbReference type="GO" id="GO:0003872">
    <property type="term" value="F:6-phosphofructokinase activity"/>
    <property type="evidence" value="ECO:0007669"/>
    <property type="project" value="UniProtKB-EC"/>
</dbReference>
<evidence type="ECO:0000256" key="2">
    <source>
        <dbReference type="ARBA" id="ARBA00002659"/>
    </source>
</evidence>
<comment type="subcellular location">
    <subcellularLocation>
        <location evidence="3">Cytoplasm</location>
    </subcellularLocation>
</comment>
<dbReference type="NCBIfam" id="TIGR02478">
    <property type="entry name" value="6PF1K_euk"/>
    <property type="match status" value="1"/>
</dbReference>
<protein>
    <recommendedName>
        <fullName evidence="5">6-phosphofructokinase</fullName>
        <ecNumber evidence="5">2.7.1.11</ecNumber>
    </recommendedName>
</protein>
<dbReference type="EMBL" id="JAVREJ010000003">
    <property type="protein sequence ID" value="MDT0349217.1"/>
    <property type="molecule type" value="Genomic_DNA"/>
</dbReference>
<evidence type="ECO:0000256" key="13">
    <source>
        <dbReference type="ARBA" id="ARBA00022842"/>
    </source>
</evidence>
<evidence type="ECO:0000256" key="15">
    <source>
        <dbReference type="ARBA" id="ARBA00038478"/>
    </source>
</evidence>
<dbReference type="PRINTS" id="PR00476">
    <property type="entry name" value="PHFRCTKINASE"/>
</dbReference>
<evidence type="ECO:0000256" key="1">
    <source>
        <dbReference type="ARBA" id="ARBA00001946"/>
    </source>
</evidence>
<keyword evidence="11" id="KW-0418">Kinase</keyword>
<dbReference type="PIRSF" id="PIRSF000533">
    <property type="entry name" value="ATP_PFK_euk"/>
    <property type="match status" value="1"/>
</dbReference>
<feature type="domain" description="Phosphofructokinase" evidence="17">
    <location>
        <begin position="391"/>
        <end position="676"/>
    </location>
</feature>
<dbReference type="PANTHER" id="PTHR13697">
    <property type="entry name" value="PHOSPHOFRUCTOKINASE"/>
    <property type="match status" value="1"/>
</dbReference>
<evidence type="ECO:0000256" key="16">
    <source>
        <dbReference type="ARBA" id="ARBA00048070"/>
    </source>
</evidence>
<comment type="cofactor">
    <cofactor evidence="1">
        <name>Mg(2+)</name>
        <dbReference type="ChEBI" id="CHEBI:18420"/>
    </cofactor>
</comment>
<keyword evidence="6" id="KW-0963">Cytoplasm</keyword>
<sequence length="741" mass="78975">MGVTLAVLTSGGDAQGMNPTVRAVVRSALHHGAEVHAVYEGYQGLVDGGDRIRHVAWDDVGYILTRGGTVLGTARSAEFRDRAGRRRAAANLVARGIDRLVVIGGDGSLSGADVLRAEWPSLLAELVGAGELDQETADRHPVLALVGLVGSIDNDMVGTETTIGADSALHRIVEALDAIGSTASSHQRSFVVEVMGRRCGYLALAAALAAGADYVLIPERPPQPGWEDDLCELVRAGRVAGRRNSVVVVAEGAHDSANQPITSAYVRTVLEERLGEDTRVTILGHVQRGGVPSAYDRWMSAILGSAAVEELLAATPETVPPLVGVRGNRVHTVPLHEAVTRTRELADRITARDFDTAQKMRGDGFTEMVQLFESLSRALPDTDRDSSPRSRIAVLNVGGLAPGMNAAARAAVRLGLHRGHTMLGVDGSFRGLVAGDVRELAWGDVSDWTGAGGAELGISRDVPAVEDLYAIGRGLERHGVDGLLIVGGWDAFASAGTLRAERHRYPAFQIPTIVLPATIDNNIPTSEMSVGADTALNHVVSSIDRIRETSAATRRCFVVETMGGYCGYLALMSGLSGGAVRVYLHEEGVTLSRLAADVEQMVDSFAAGQRLFLAVRNERASEMYTSDFLRRIFEQEGRGTFDARQIVLGQTQQGGSPSPFDRILAARLAARAVAWLGDEMAAGSAASAVIGLHEDGVRIVPLQRAEELADREHRRPTDQWWMRLRPTVDMLAARTAAGPGV</sequence>
<dbReference type="PROSITE" id="PS00433">
    <property type="entry name" value="PHOSPHOFRUCTOKINASE"/>
    <property type="match status" value="1"/>
</dbReference>
<dbReference type="RefSeq" id="WP_311555198.1">
    <property type="nucleotide sequence ID" value="NZ_JAVREJ010000003.1"/>
</dbReference>
<dbReference type="Gene3D" id="3.40.50.460">
    <property type="entry name" value="Phosphofructokinase domain"/>
    <property type="match status" value="2"/>
</dbReference>
<keyword evidence="7" id="KW-0021">Allosteric enzyme</keyword>
<organism evidence="18 19">
    <name type="scientific">Pseudonocardia charpentierae</name>
    <dbReference type="NCBI Taxonomy" id="3075545"/>
    <lineage>
        <taxon>Bacteria</taxon>
        <taxon>Bacillati</taxon>
        <taxon>Actinomycetota</taxon>
        <taxon>Actinomycetes</taxon>
        <taxon>Pseudonocardiales</taxon>
        <taxon>Pseudonocardiaceae</taxon>
        <taxon>Pseudonocardia</taxon>
    </lineage>
</organism>
<evidence type="ECO:0000259" key="17">
    <source>
        <dbReference type="Pfam" id="PF00365"/>
    </source>
</evidence>
<comment type="function">
    <text evidence="2">Catalyzes the phosphorylation of D-fructose 6-phosphate to fructose 1,6-bisphosphate by ATP, the first committing step of glycolysis.</text>
</comment>
<dbReference type="Pfam" id="PF00365">
    <property type="entry name" value="PFK"/>
    <property type="match status" value="2"/>
</dbReference>
<evidence type="ECO:0000256" key="12">
    <source>
        <dbReference type="ARBA" id="ARBA00022840"/>
    </source>
</evidence>
<keyword evidence="12" id="KW-0067">ATP-binding</keyword>
<dbReference type="InterPro" id="IPR000023">
    <property type="entry name" value="Phosphofructokinase_dom"/>
</dbReference>
<keyword evidence="19" id="KW-1185">Reference proteome</keyword>
<evidence type="ECO:0000256" key="11">
    <source>
        <dbReference type="ARBA" id="ARBA00022777"/>
    </source>
</evidence>
<dbReference type="PANTHER" id="PTHR13697:SF4">
    <property type="entry name" value="ATP-DEPENDENT 6-PHOSPHOFRUCTOKINASE"/>
    <property type="match status" value="1"/>
</dbReference>
<evidence type="ECO:0000256" key="4">
    <source>
        <dbReference type="ARBA" id="ARBA00004679"/>
    </source>
</evidence>
<comment type="catalytic activity">
    <reaction evidence="16">
        <text>beta-D-fructose 6-phosphate + ATP = beta-D-fructose 1,6-bisphosphate + ADP + H(+)</text>
        <dbReference type="Rhea" id="RHEA:16109"/>
        <dbReference type="ChEBI" id="CHEBI:15378"/>
        <dbReference type="ChEBI" id="CHEBI:30616"/>
        <dbReference type="ChEBI" id="CHEBI:32966"/>
        <dbReference type="ChEBI" id="CHEBI:57634"/>
        <dbReference type="ChEBI" id="CHEBI:456216"/>
        <dbReference type="EC" id="2.7.1.11"/>
    </reaction>
</comment>
<evidence type="ECO:0000313" key="19">
    <source>
        <dbReference type="Proteomes" id="UP001183202"/>
    </source>
</evidence>
<name>A0ABU2N5L4_9PSEU</name>
<reference evidence="19" key="1">
    <citation type="submission" date="2023-07" db="EMBL/GenBank/DDBJ databases">
        <title>30 novel species of actinomycetes from the DSMZ collection.</title>
        <authorList>
            <person name="Nouioui I."/>
        </authorList>
    </citation>
    <scope>NUCLEOTIDE SEQUENCE [LARGE SCALE GENOMIC DNA]</scope>
    <source>
        <strain evidence="19">DSM 45834</strain>
    </source>
</reference>
<keyword evidence="14" id="KW-0324">Glycolysis</keyword>
<proteinExistence type="inferred from homology"/>
<evidence type="ECO:0000313" key="18">
    <source>
        <dbReference type="EMBL" id="MDT0349217.1"/>
    </source>
</evidence>
<comment type="caution">
    <text evidence="18">The sequence shown here is derived from an EMBL/GenBank/DDBJ whole genome shotgun (WGS) entry which is preliminary data.</text>
</comment>
<dbReference type="InterPro" id="IPR035966">
    <property type="entry name" value="PKF_sf"/>
</dbReference>
<evidence type="ECO:0000256" key="10">
    <source>
        <dbReference type="ARBA" id="ARBA00022741"/>
    </source>
</evidence>
<comment type="pathway">
    <text evidence="4">Carbohydrate degradation; glycolysis; D-glyceraldehyde 3-phosphate and glycerone phosphate from D-glucose: step 3/4.</text>
</comment>
<keyword evidence="13" id="KW-0460">Magnesium</keyword>
<evidence type="ECO:0000256" key="14">
    <source>
        <dbReference type="ARBA" id="ARBA00023152"/>
    </source>
</evidence>
<dbReference type="InterPro" id="IPR009161">
    <property type="entry name" value="6-Pfructokinase_euk"/>
</dbReference>